<evidence type="ECO:0000313" key="3">
    <source>
        <dbReference type="Proteomes" id="UP001286313"/>
    </source>
</evidence>
<evidence type="ECO:0000256" key="1">
    <source>
        <dbReference type="SAM" id="MobiDB-lite"/>
    </source>
</evidence>
<evidence type="ECO:0000313" key="2">
    <source>
        <dbReference type="EMBL" id="KAK3862715.1"/>
    </source>
</evidence>
<feature type="region of interest" description="Disordered" evidence="1">
    <location>
        <begin position="1"/>
        <end position="20"/>
    </location>
</feature>
<keyword evidence="3" id="KW-1185">Reference proteome</keyword>
<protein>
    <submittedName>
        <fullName evidence="2">Uncharacterized protein</fullName>
    </submittedName>
</protein>
<accession>A0AAE1EWN5</accession>
<name>A0AAE1EWN5_PETCI</name>
<feature type="region of interest" description="Disordered" evidence="1">
    <location>
        <begin position="27"/>
        <end position="54"/>
    </location>
</feature>
<proteinExistence type="predicted"/>
<dbReference type="AlphaFoldDB" id="A0AAE1EWN5"/>
<organism evidence="2 3">
    <name type="scientific">Petrolisthes cinctipes</name>
    <name type="common">Flat porcelain crab</name>
    <dbReference type="NCBI Taxonomy" id="88211"/>
    <lineage>
        <taxon>Eukaryota</taxon>
        <taxon>Metazoa</taxon>
        <taxon>Ecdysozoa</taxon>
        <taxon>Arthropoda</taxon>
        <taxon>Crustacea</taxon>
        <taxon>Multicrustacea</taxon>
        <taxon>Malacostraca</taxon>
        <taxon>Eumalacostraca</taxon>
        <taxon>Eucarida</taxon>
        <taxon>Decapoda</taxon>
        <taxon>Pleocyemata</taxon>
        <taxon>Anomura</taxon>
        <taxon>Galatheoidea</taxon>
        <taxon>Porcellanidae</taxon>
        <taxon>Petrolisthes</taxon>
    </lineage>
</organism>
<sequence>MQQESEGKAGGRQSKVDGWWVDSKKKAFRDHKPRTRTEHPSPYPPNGFESDLGYDGSLSPSIPPLAKLPSDILRPTGCQDVKFTDLSVSGFNPRVINKQIIPYMVFLITNTPRGTDKTEPIRCYLICFETSARLRRCGDLRRTENLSMAKGLTSFNISFVQPKQWSLYKANAGSGLPHTDQHLNFKLLVFYGHF</sequence>
<dbReference type="EMBL" id="JAWQEG010004175">
    <property type="protein sequence ID" value="KAK3862715.1"/>
    <property type="molecule type" value="Genomic_DNA"/>
</dbReference>
<reference evidence="2" key="1">
    <citation type="submission" date="2023-10" db="EMBL/GenBank/DDBJ databases">
        <title>Genome assemblies of two species of porcelain crab, Petrolisthes cinctipes and Petrolisthes manimaculis (Anomura: Porcellanidae).</title>
        <authorList>
            <person name="Angst P."/>
        </authorList>
    </citation>
    <scope>NUCLEOTIDE SEQUENCE</scope>
    <source>
        <strain evidence="2">PB745_01</strain>
        <tissue evidence="2">Gill</tissue>
    </source>
</reference>
<comment type="caution">
    <text evidence="2">The sequence shown here is derived from an EMBL/GenBank/DDBJ whole genome shotgun (WGS) entry which is preliminary data.</text>
</comment>
<gene>
    <name evidence="2" type="ORF">Pcinc_031450</name>
</gene>
<dbReference type="Proteomes" id="UP001286313">
    <property type="component" value="Unassembled WGS sequence"/>
</dbReference>